<keyword evidence="2" id="KW-1185">Reference proteome</keyword>
<protein>
    <submittedName>
        <fullName evidence="1">Uncharacterized protein</fullName>
    </submittedName>
</protein>
<dbReference type="Proteomes" id="UP000653358">
    <property type="component" value="Unassembled WGS sequence"/>
</dbReference>
<evidence type="ECO:0000313" key="2">
    <source>
        <dbReference type="Proteomes" id="UP000653358"/>
    </source>
</evidence>
<comment type="caution">
    <text evidence="1">The sequence shown here is derived from an EMBL/GenBank/DDBJ whole genome shotgun (WGS) entry which is preliminary data.</text>
</comment>
<gene>
    <name evidence="1" type="ORF">GH807_13365</name>
</gene>
<organism evidence="1 2">
    <name type="scientific">Acetobacterium tundrae</name>
    <dbReference type="NCBI Taxonomy" id="132932"/>
    <lineage>
        <taxon>Bacteria</taxon>
        <taxon>Bacillati</taxon>
        <taxon>Bacillota</taxon>
        <taxon>Clostridia</taxon>
        <taxon>Eubacteriales</taxon>
        <taxon>Eubacteriaceae</taxon>
        <taxon>Acetobacterium</taxon>
    </lineage>
</organism>
<dbReference type="EMBL" id="WJBB01000019">
    <property type="protein sequence ID" value="MBC3798032.1"/>
    <property type="molecule type" value="Genomic_DNA"/>
</dbReference>
<dbReference type="RefSeq" id="WP_148603678.1">
    <property type="nucleotide sequence ID" value="NZ_RXYB01000010.1"/>
</dbReference>
<reference evidence="1 2" key="1">
    <citation type="journal article" date="2020" name="mSystems">
        <title>Defining Genomic and Predicted Metabolic Features of the Acetobacterium Genus.</title>
        <authorList>
            <person name="Ross D.E."/>
            <person name="Marshall C.W."/>
            <person name="Gulliver D."/>
            <person name="May H.D."/>
            <person name="Norman R.S."/>
        </authorList>
    </citation>
    <scope>NUCLEOTIDE SEQUENCE [LARGE SCALE GENOMIC DNA]</scope>
    <source>
        <strain evidence="1 2">DSM 9173</strain>
    </source>
</reference>
<evidence type="ECO:0000313" key="1">
    <source>
        <dbReference type="EMBL" id="MBC3798032.1"/>
    </source>
</evidence>
<proteinExistence type="predicted"/>
<accession>A0ABR6WNF0</accession>
<name>A0ABR6WNF0_9FIRM</name>
<sequence>MDAPFFLVPGEQIMSFTVKRKDSTATNGRVVYDAVKIGSIEGTISEASQKEKYEWKQMDHPITNTIVVRGTCNVIAEDILVDEQYQNYHVQGATDPSALGFFTIIYCKRVRWSNDDENQNPDIP</sequence>